<dbReference type="GO" id="GO:0017101">
    <property type="term" value="C:aminoacyl-tRNA synthetase multienzyme complex"/>
    <property type="evidence" value="ECO:0007669"/>
    <property type="project" value="InterPro"/>
</dbReference>
<gene>
    <name evidence="3" type="ORF">PPYR_00894</name>
</gene>
<evidence type="ECO:0000313" key="3">
    <source>
        <dbReference type="EMBL" id="KAB0803924.1"/>
    </source>
</evidence>
<reference evidence="3 4" key="2">
    <citation type="journal article" date="2018" name="Elife">
        <title>Firefly genomes illuminate parallel origins of bioluminescence in beetles.</title>
        <authorList>
            <person name="Fallon T.R."/>
            <person name="Lower S.E."/>
            <person name="Chang C.H."/>
            <person name="Bessho-Uehara M."/>
            <person name="Martin G.J."/>
            <person name="Bewick A.J."/>
            <person name="Behringer M."/>
            <person name="Debat H.J."/>
            <person name="Wong I."/>
            <person name="Day J.C."/>
            <person name="Suvorov A."/>
            <person name="Silva C.J."/>
            <person name="Stanger-Hall K.F."/>
            <person name="Hall D.W."/>
            <person name="Schmitz R.J."/>
            <person name="Nelson D.R."/>
            <person name="Lewis S.M."/>
            <person name="Shigenobu S."/>
            <person name="Bybee S.M."/>
            <person name="Larracuente A.M."/>
            <person name="Oba Y."/>
            <person name="Weng J.K."/>
        </authorList>
    </citation>
    <scope>NUCLEOTIDE SEQUENCE [LARGE SCALE GENOMIC DNA]</scope>
    <source>
        <strain evidence="3">1611_PpyrPB1</strain>
        <tissue evidence="3">Whole body</tissue>
    </source>
</reference>
<proteinExistence type="predicted"/>
<feature type="domain" description="GST C-terminal" evidence="1">
    <location>
        <begin position="29"/>
        <end position="172"/>
    </location>
</feature>
<dbReference type="SUPFAM" id="SSF47616">
    <property type="entry name" value="GST C-terminal domain-like"/>
    <property type="match status" value="1"/>
</dbReference>
<organism evidence="2">
    <name type="scientific">Photinus pyralis</name>
    <name type="common">Common eastern firefly</name>
    <name type="synonym">Lampyris pyralis</name>
    <dbReference type="NCBI Taxonomy" id="7054"/>
    <lineage>
        <taxon>Eukaryota</taxon>
        <taxon>Metazoa</taxon>
        <taxon>Ecdysozoa</taxon>
        <taxon>Arthropoda</taxon>
        <taxon>Hexapoda</taxon>
        <taxon>Insecta</taxon>
        <taxon>Pterygota</taxon>
        <taxon>Neoptera</taxon>
        <taxon>Endopterygota</taxon>
        <taxon>Coleoptera</taxon>
        <taxon>Polyphaga</taxon>
        <taxon>Elateriformia</taxon>
        <taxon>Elateroidea</taxon>
        <taxon>Lampyridae</taxon>
        <taxon>Lampyrinae</taxon>
        <taxon>Photinus</taxon>
    </lineage>
</organism>
<dbReference type="AlphaFoldDB" id="A0A1Y1JWX0"/>
<sequence>MTINVIKCLSQIASYLKVNPGKITLESSTAPTRSFNSTVITGFTSIIFQFLKESNCDITGLTGAEIRQWLEYCAVYILNADSAQSVEQILKELNDLLSSKTYLVAFQPSIADVTLFYCLHNIMANLSYLDKEKYLNVSRWFDNMQQDVSVRQKNKAVDFSTNYLTCVAPARH</sequence>
<dbReference type="PANTHER" id="PTHR44490">
    <property type="entry name" value="EUKARYOTIC TRANSLATION ELONGATION FACTOR 1 EPSILON-1"/>
    <property type="match status" value="1"/>
</dbReference>
<dbReference type="InterPro" id="IPR042450">
    <property type="entry name" value="EEF1E1"/>
</dbReference>
<protein>
    <recommendedName>
        <fullName evidence="1">GST C-terminal domain-containing protein</fullName>
    </recommendedName>
</protein>
<evidence type="ECO:0000313" key="2">
    <source>
        <dbReference type="EMBL" id="JAV51885.1"/>
    </source>
</evidence>
<dbReference type="OrthoDB" id="19141at2759"/>
<dbReference type="InterPro" id="IPR010987">
    <property type="entry name" value="Glutathione-S-Trfase_C-like"/>
</dbReference>
<dbReference type="InterPro" id="IPR036282">
    <property type="entry name" value="Glutathione-S-Trfase_C_sf"/>
</dbReference>
<dbReference type="Pfam" id="PF21972">
    <property type="entry name" value="Arc1p_N_like"/>
    <property type="match status" value="1"/>
</dbReference>
<evidence type="ECO:0000313" key="4">
    <source>
        <dbReference type="Proteomes" id="UP000327044"/>
    </source>
</evidence>
<dbReference type="CDD" id="cd10305">
    <property type="entry name" value="GST_C_AIMP3"/>
    <property type="match status" value="1"/>
</dbReference>
<evidence type="ECO:0000259" key="1">
    <source>
        <dbReference type="PROSITE" id="PS50405"/>
    </source>
</evidence>
<dbReference type="EMBL" id="VVIM01000001">
    <property type="protein sequence ID" value="KAB0803924.1"/>
    <property type="molecule type" value="Genomic_DNA"/>
</dbReference>
<dbReference type="PROSITE" id="PS50405">
    <property type="entry name" value="GST_CTER"/>
    <property type="match status" value="1"/>
</dbReference>
<dbReference type="GO" id="GO:0005634">
    <property type="term" value="C:nucleus"/>
    <property type="evidence" value="ECO:0007669"/>
    <property type="project" value="TreeGrafter"/>
</dbReference>
<dbReference type="FunCoup" id="A0A1Y1JWX0">
    <property type="interactions" value="1148"/>
</dbReference>
<dbReference type="GO" id="GO:0043517">
    <property type="term" value="P:positive regulation of DNA damage response, signal transduction by p53 class mediator"/>
    <property type="evidence" value="ECO:0007669"/>
    <property type="project" value="InterPro"/>
</dbReference>
<dbReference type="EMBL" id="GEZM01102405">
    <property type="protein sequence ID" value="JAV51885.1"/>
    <property type="molecule type" value="Transcribed_RNA"/>
</dbReference>
<dbReference type="InParanoid" id="A0A1Y1JWX0"/>
<dbReference type="InterPro" id="IPR053837">
    <property type="entry name" value="AIMP3/p18_C"/>
</dbReference>
<reference evidence="3" key="3">
    <citation type="submission" date="2019-08" db="EMBL/GenBank/DDBJ databases">
        <authorList>
            <consortium name="Photinus pyralis genome working group"/>
            <person name="Fallon T.R."/>
            <person name="Sander Lower S.E."/>
            <person name="Weng J.-K."/>
        </authorList>
    </citation>
    <scope>NUCLEOTIDE SEQUENCE</scope>
    <source>
        <strain evidence="3">1611_PpyrPB1</strain>
        <tissue evidence="3">Whole body</tissue>
    </source>
</reference>
<keyword evidence="4" id="KW-1185">Reference proteome</keyword>
<dbReference type="Gene3D" id="1.20.1050.10">
    <property type="match status" value="1"/>
</dbReference>
<accession>A0A1Y1JWX0</accession>
<reference evidence="2" key="1">
    <citation type="journal article" date="2016" name="Sci. Rep.">
        <title>Molecular characterization of firefly nuptial gifts: a multi-omics approach sheds light on postcopulatory sexual selection.</title>
        <authorList>
            <person name="Al-Wathiqui N."/>
            <person name="Fallon T.R."/>
            <person name="South A."/>
            <person name="Weng J.K."/>
            <person name="Lewis S.M."/>
        </authorList>
    </citation>
    <scope>NUCLEOTIDE SEQUENCE</scope>
</reference>
<dbReference type="GO" id="GO:0005737">
    <property type="term" value="C:cytoplasm"/>
    <property type="evidence" value="ECO:0007669"/>
    <property type="project" value="TreeGrafter"/>
</dbReference>
<dbReference type="Proteomes" id="UP000327044">
    <property type="component" value="Unassembled WGS sequence"/>
</dbReference>
<dbReference type="PANTHER" id="PTHR44490:SF1">
    <property type="entry name" value="EUKARYOTIC TRANSLATION ELONGATION FACTOR 1 EPSILON-1"/>
    <property type="match status" value="1"/>
</dbReference>
<name>A0A1Y1JWX0_PHOPY</name>
<dbReference type="InterPro" id="IPR053836">
    <property type="entry name" value="Arc1-like_N"/>
</dbReference>